<dbReference type="EMBL" id="JAWQEG010004459">
    <property type="protein sequence ID" value="KAK3861612.1"/>
    <property type="molecule type" value="Genomic_DNA"/>
</dbReference>
<reference evidence="1" key="1">
    <citation type="submission" date="2023-10" db="EMBL/GenBank/DDBJ databases">
        <title>Genome assemblies of two species of porcelain crab, Petrolisthes cinctipes and Petrolisthes manimaculis (Anomura: Porcellanidae).</title>
        <authorList>
            <person name="Angst P."/>
        </authorList>
    </citation>
    <scope>NUCLEOTIDE SEQUENCE</scope>
    <source>
        <strain evidence="1">PB745_01</strain>
        <tissue evidence="1">Gill</tissue>
    </source>
</reference>
<gene>
    <name evidence="1" type="ORF">Pcinc_032442</name>
</gene>
<name>A0AAE1EUB5_PETCI</name>
<protein>
    <submittedName>
        <fullName evidence="1">Uncharacterized protein</fullName>
    </submittedName>
</protein>
<dbReference type="Proteomes" id="UP001286313">
    <property type="component" value="Unassembled WGS sequence"/>
</dbReference>
<organism evidence="1 2">
    <name type="scientific">Petrolisthes cinctipes</name>
    <name type="common">Flat porcelain crab</name>
    <dbReference type="NCBI Taxonomy" id="88211"/>
    <lineage>
        <taxon>Eukaryota</taxon>
        <taxon>Metazoa</taxon>
        <taxon>Ecdysozoa</taxon>
        <taxon>Arthropoda</taxon>
        <taxon>Crustacea</taxon>
        <taxon>Multicrustacea</taxon>
        <taxon>Malacostraca</taxon>
        <taxon>Eumalacostraca</taxon>
        <taxon>Eucarida</taxon>
        <taxon>Decapoda</taxon>
        <taxon>Pleocyemata</taxon>
        <taxon>Anomura</taxon>
        <taxon>Galatheoidea</taxon>
        <taxon>Porcellanidae</taxon>
        <taxon>Petrolisthes</taxon>
    </lineage>
</organism>
<sequence>MNRSRGGKHRKSEHPAVINCEAGKRWRVLVVRSEEEEEVGEEEKEEEKVGEEKFGRWKRARVTGWQQGQEIRLEGMGRKGRRQAGRMDGIERRVRRVDMGRAGDVGRPYESLWVVFAQVYPKGPSPPTPPLSSPFYFP</sequence>
<evidence type="ECO:0000313" key="2">
    <source>
        <dbReference type="Proteomes" id="UP001286313"/>
    </source>
</evidence>
<keyword evidence="2" id="KW-1185">Reference proteome</keyword>
<comment type="caution">
    <text evidence="1">The sequence shown here is derived from an EMBL/GenBank/DDBJ whole genome shotgun (WGS) entry which is preliminary data.</text>
</comment>
<evidence type="ECO:0000313" key="1">
    <source>
        <dbReference type="EMBL" id="KAK3861612.1"/>
    </source>
</evidence>
<accession>A0AAE1EUB5</accession>
<proteinExistence type="predicted"/>
<dbReference type="AlphaFoldDB" id="A0AAE1EUB5"/>